<keyword evidence="2" id="KW-1133">Transmembrane helix</keyword>
<proteinExistence type="predicted"/>
<dbReference type="Proteomes" id="UP000434241">
    <property type="component" value="Unassembled WGS sequence"/>
</dbReference>
<dbReference type="GeneID" id="93159185"/>
<gene>
    <name evidence="3" type="ORF">FYJ55_07730</name>
</gene>
<evidence type="ECO:0000256" key="1">
    <source>
        <dbReference type="SAM" id="MobiDB-lite"/>
    </source>
</evidence>
<evidence type="ECO:0000313" key="4">
    <source>
        <dbReference type="Proteomes" id="UP000434241"/>
    </source>
</evidence>
<feature type="compositionally biased region" description="Basic and acidic residues" evidence="1">
    <location>
        <begin position="9"/>
        <end position="19"/>
    </location>
</feature>
<comment type="caution">
    <text evidence="3">The sequence shown here is derived from an EMBL/GenBank/DDBJ whole genome shotgun (WGS) entry which is preliminary data.</text>
</comment>
<keyword evidence="4" id="KW-1185">Reference proteome</keyword>
<feature type="region of interest" description="Disordered" evidence="1">
    <location>
        <begin position="1"/>
        <end position="55"/>
    </location>
</feature>
<accession>A0A6N7VI44</accession>
<organism evidence="3 4">
    <name type="scientific">Holdemanella porci</name>
    <dbReference type="NCBI Taxonomy" id="2652276"/>
    <lineage>
        <taxon>Bacteria</taxon>
        <taxon>Bacillati</taxon>
        <taxon>Bacillota</taxon>
        <taxon>Erysipelotrichia</taxon>
        <taxon>Erysipelotrichales</taxon>
        <taxon>Erysipelotrichaceae</taxon>
        <taxon>Holdemanella</taxon>
    </lineage>
</organism>
<protein>
    <submittedName>
        <fullName evidence="3">Uncharacterized protein</fullName>
    </submittedName>
</protein>
<sequence>MTQLSRKQKYQELRDRLDEETTAAQAQPVKLQRLSRVDSGSHANKPLYPHDTVRVSPTVKEMPTSPVMEDLLGEVKQYNIDNGNRITDDTQINILKQLDTTSSDTMKRNQHVIPMDTDDEDLGSTMKISKPRQTITRQEPKEEKIVLTSQDVEDVKKPVDDELDLMYLSHDDFDKTEEQPKKDKKKKSKRKKEKRDELESMPSAKMRMKTSDFEKASSHKEKKSSEIVLNVVLAILILALVAIIGYLVWTFKNI</sequence>
<feature type="compositionally biased region" description="Basic residues" evidence="1">
    <location>
        <begin position="182"/>
        <end position="193"/>
    </location>
</feature>
<reference evidence="3 4" key="1">
    <citation type="submission" date="2019-08" db="EMBL/GenBank/DDBJ databases">
        <title>In-depth cultivation of the pig gut microbiome towards novel bacterial diversity and tailored functional studies.</title>
        <authorList>
            <person name="Wylensek D."/>
            <person name="Hitch T.C.A."/>
            <person name="Clavel T."/>
        </authorList>
    </citation>
    <scope>NUCLEOTIDE SEQUENCE [LARGE SCALE GENOMIC DNA]</scope>
    <source>
        <strain evidence="3 4">LKV-472-APC-3</strain>
    </source>
</reference>
<name>A0A6N7VI44_9FIRM</name>
<keyword evidence="2" id="KW-0812">Transmembrane</keyword>
<evidence type="ECO:0000256" key="2">
    <source>
        <dbReference type="SAM" id="Phobius"/>
    </source>
</evidence>
<feature type="region of interest" description="Disordered" evidence="1">
    <location>
        <begin position="170"/>
        <end position="219"/>
    </location>
</feature>
<feature type="compositionally biased region" description="Basic and acidic residues" evidence="1">
    <location>
        <begin position="170"/>
        <end position="181"/>
    </location>
</feature>
<feature type="compositionally biased region" description="Basic and acidic residues" evidence="1">
    <location>
        <begin position="209"/>
        <end position="219"/>
    </location>
</feature>
<dbReference type="AlphaFoldDB" id="A0A6N7VI44"/>
<evidence type="ECO:0000313" key="3">
    <source>
        <dbReference type="EMBL" id="MSS56779.1"/>
    </source>
</evidence>
<keyword evidence="2" id="KW-0472">Membrane</keyword>
<dbReference type="RefSeq" id="WP_154556353.1">
    <property type="nucleotide sequence ID" value="NZ_DAIPBL010000061.1"/>
</dbReference>
<feature type="transmembrane region" description="Helical" evidence="2">
    <location>
        <begin position="227"/>
        <end position="249"/>
    </location>
</feature>
<dbReference type="EMBL" id="VUMR01000043">
    <property type="protein sequence ID" value="MSS56779.1"/>
    <property type="molecule type" value="Genomic_DNA"/>
</dbReference>